<name>A0A0V0GWE8_SOLCH</name>
<protein>
    <submittedName>
        <fullName evidence="1">Putative ovule protein</fullName>
    </submittedName>
</protein>
<evidence type="ECO:0000313" key="1">
    <source>
        <dbReference type="EMBL" id="JAP12453.1"/>
    </source>
</evidence>
<organism evidence="1">
    <name type="scientific">Solanum chacoense</name>
    <name type="common">Chaco potato</name>
    <dbReference type="NCBI Taxonomy" id="4108"/>
    <lineage>
        <taxon>Eukaryota</taxon>
        <taxon>Viridiplantae</taxon>
        <taxon>Streptophyta</taxon>
        <taxon>Embryophyta</taxon>
        <taxon>Tracheophyta</taxon>
        <taxon>Spermatophyta</taxon>
        <taxon>Magnoliopsida</taxon>
        <taxon>eudicotyledons</taxon>
        <taxon>Gunneridae</taxon>
        <taxon>Pentapetalae</taxon>
        <taxon>asterids</taxon>
        <taxon>lamiids</taxon>
        <taxon>Solanales</taxon>
        <taxon>Solanaceae</taxon>
        <taxon>Solanoideae</taxon>
        <taxon>Solaneae</taxon>
        <taxon>Solanum</taxon>
    </lineage>
</organism>
<sequence>LILLEVGFWLHLHQNKYGKANQNSILRLSQYFCFQFLPQIILFQTMLKQSNINNENFTREVPHGPMWD</sequence>
<proteinExistence type="predicted"/>
<accession>A0A0V0GWE8</accession>
<dbReference type="EMBL" id="GEDG01029576">
    <property type="protein sequence ID" value="JAP12453.1"/>
    <property type="molecule type" value="Transcribed_RNA"/>
</dbReference>
<feature type="non-terminal residue" evidence="1">
    <location>
        <position position="1"/>
    </location>
</feature>
<dbReference type="AlphaFoldDB" id="A0A0V0GWE8"/>
<reference evidence="1" key="1">
    <citation type="submission" date="2015-12" db="EMBL/GenBank/DDBJ databases">
        <title>Gene expression during late stages of embryo sac development: a critical building block for successful pollen-pistil interactions.</title>
        <authorList>
            <person name="Liu Y."/>
            <person name="Joly V."/>
            <person name="Sabar M."/>
            <person name="Matton D.P."/>
        </authorList>
    </citation>
    <scope>NUCLEOTIDE SEQUENCE</scope>
</reference>